<dbReference type="Gene3D" id="3.30.450.20">
    <property type="entry name" value="PAS domain"/>
    <property type="match status" value="1"/>
</dbReference>
<dbReference type="SUPFAM" id="SSF55785">
    <property type="entry name" value="PYP-like sensor domain (PAS domain)"/>
    <property type="match status" value="1"/>
</dbReference>
<reference evidence="1 2" key="1">
    <citation type="submission" date="2020-08" db="EMBL/GenBank/DDBJ databases">
        <title>Genomic Encyclopedia of Type Strains, Phase IV (KMG-IV): sequencing the most valuable type-strain genomes for metagenomic binning, comparative biology and taxonomic classification.</title>
        <authorList>
            <person name="Goeker M."/>
        </authorList>
    </citation>
    <scope>NUCLEOTIDE SEQUENCE [LARGE SCALE GENOMIC DNA]</scope>
    <source>
        <strain evidence="1 2">DSM 29514</strain>
    </source>
</reference>
<evidence type="ECO:0000313" key="2">
    <source>
        <dbReference type="Proteomes" id="UP000519897"/>
    </source>
</evidence>
<proteinExistence type="predicted"/>
<dbReference type="RefSeq" id="WP_165131642.1">
    <property type="nucleotide sequence ID" value="NZ_CP049249.1"/>
</dbReference>
<sequence length="84" mass="9304">MLFADVFSAGRVADDVRAISQSLAMIWFNPDGTVISANENFCNALKYQLSEIVGKHHRIFCEDAIRQSPDYQTELPPISTGQSA</sequence>
<accession>A0A7W6PUG0</accession>
<comment type="caution">
    <text evidence="1">The sequence shown here is derived from an EMBL/GenBank/DDBJ whole genome shotgun (WGS) entry which is preliminary data.</text>
</comment>
<keyword evidence="2" id="KW-1185">Reference proteome</keyword>
<dbReference type="Proteomes" id="UP000519897">
    <property type="component" value="Unassembled WGS sequence"/>
</dbReference>
<protein>
    <submittedName>
        <fullName evidence="1">PAS domain-containing protein</fullName>
    </submittedName>
</protein>
<gene>
    <name evidence="1" type="ORF">GGQ72_004742</name>
</gene>
<evidence type="ECO:0000313" key="1">
    <source>
        <dbReference type="EMBL" id="MBB4146172.1"/>
    </source>
</evidence>
<dbReference type="EMBL" id="JACIEC010000020">
    <property type="protein sequence ID" value="MBB4146172.1"/>
    <property type="molecule type" value="Genomic_DNA"/>
</dbReference>
<organism evidence="1 2">
    <name type="scientific">Rhizobium rhizoryzae</name>
    <dbReference type="NCBI Taxonomy" id="451876"/>
    <lineage>
        <taxon>Bacteria</taxon>
        <taxon>Pseudomonadati</taxon>
        <taxon>Pseudomonadota</taxon>
        <taxon>Alphaproteobacteria</taxon>
        <taxon>Hyphomicrobiales</taxon>
        <taxon>Rhizobiaceae</taxon>
        <taxon>Rhizobium/Agrobacterium group</taxon>
        <taxon>Rhizobium</taxon>
    </lineage>
</organism>
<dbReference type="AlphaFoldDB" id="A0A7W6PUG0"/>
<dbReference type="InterPro" id="IPR035965">
    <property type="entry name" value="PAS-like_dom_sf"/>
</dbReference>
<name>A0A7W6PUG0_9HYPH</name>